<dbReference type="GO" id="GO:0005615">
    <property type="term" value="C:extracellular space"/>
    <property type="evidence" value="ECO:0007669"/>
    <property type="project" value="TreeGrafter"/>
</dbReference>
<evidence type="ECO:0000256" key="1">
    <source>
        <dbReference type="ARBA" id="ARBA00022614"/>
    </source>
</evidence>
<protein>
    <submittedName>
        <fullName evidence="4">Uncharacterized protein</fullName>
    </submittedName>
</protein>
<reference evidence="4 5" key="1">
    <citation type="submission" date="2021-04" db="EMBL/GenBank/DDBJ databases">
        <authorList>
            <person name="De Guttry C."/>
            <person name="Zahm M."/>
            <person name="Klopp C."/>
            <person name="Cabau C."/>
            <person name="Louis A."/>
            <person name="Berthelot C."/>
            <person name="Parey E."/>
            <person name="Roest Crollius H."/>
            <person name="Montfort J."/>
            <person name="Robinson-Rechavi M."/>
            <person name="Bucao C."/>
            <person name="Bouchez O."/>
            <person name="Gislard M."/>
            <person name="Lluch J."/>
            <person name="Milhes M."/>
            <person name="Lampietro C."/>
            <person name="Lopez Roques C."/>
            <person name="Donnadieu C."/>
            <person name="Braasch I."/>
            <person name="Desvignes T."/>
            <person name="Postlethwait J."/>
            <person name="Bobe J."/>
            <person name="Wedekind C."/>
            <person name="Guiguen Y."/>
        </authorList>
    </citation>
    <scope>NUCLEOTIDE SEQUENCE [LARGE SCALE GENOMIC DNA]</scope>
    <source>
        <strain evidence="4">Cs_M1</strain>
        <tissue evidence="4">Blood</tissue>
    </source>
</reference>
<name>A0AAN8QYX3_9TELE</name>
<evidence type="ECO:0000256" key="3">
    <source>
        <dbReference type="SAM" id="Phobius"/>
    </source>
</evidence>
<dbReference type="SUPFAM" id="SSF52058">
    <property type="entry name" value="L domain-like"/>
    <property type="match status" value="2"/>
</dbReference>
<gene>
    <name evidence="4" type="ORF">J4Q44_G00127910</name>
</gene>
<organism evidence="4 5">
    <name type="scientific">Coregonus suidteri</name>
    <dbReference type="NCBI Taxonomy" id="861788"/>
    <lineage>
        <taxon>Eukaryota</taxon>
        <taxon>Metazoa</taxon>
        <taxon>Chordata</taxon>
        <taxon>Craniata</taxon>
        <taxon>Vertebrata</taxon>
        <taxon>Euteleostomi</taxon>
        <taxon>Actinopterygii</taxon>
        <taxon>Neopterygii</taxon>
        <taxon>Teleostei</taxon>
        <taxon>Protacanthopterygii</taxon>
        <taxon>Salmoniformes</taxon>
        <taxon>Salmonidae</taxon>
        <taxon>Coregoninae</taxon>
        <taxon>Coregonus</taxon>
    </lineage>
</organism>
<dbReference type="PANTHER" id="PTHR45712:SF22">
    <property type="entry name" value="INSULIN-LIKE GROWTH FACTOR-BINDING PROTEIN COMPLEX ACID LABILE SUBUNIT"/>
    <property type="match status" value="1"/>
</dbReference>
<keyword evidence="3" id="KW-0812">Transmembrane</keyword>
<dbReference type="InterPro" id="IPR001611">
    <property type="entry name" value="Leu-rich_rpt"/>
</dbReference>
<feature type="transmembrane region" description="Helical" evidence="3">
    <location>
        <begin position="15"/>
        <end position="35"/>
    </location>
</feature>
<keyword evidence="3" id="KW-1133">Transmembrane helix</keyword>
<keyword evidence="3" id="KW-0472">Membrane</keyword>
<dbReference type="InterPro" id="IPR003591">
    <property type="entry name" value="Leu-rich_rpt_typical-subtyp"/>
</dbReference>
<keyword evidence="1" id="KW-0433">Leucine-rich repeat</keyword>
<dbReference type="EMBL" id="JAGTTL010000010">
    <property type="protein sequence ID" value="KAK6317391.1"/>
    <property type="molecule type" value="Genomic_DNA"/>
</dbReference>
<dbReference type="PANTHER" id="PTHR45712">
    <property type="entry name" value="AGAP008170-PA"/>
    <property type="match status" value="1"/>
</dbReference>
<proteinExistence type="predicted"/>
<keyword evidence="5" id="KW-1185">Reference proteome</keyword>
<feature type="transmembrane region" description="Helical" evidence="3">
    <location>
        <begin position="681"/>
        <end position="700"/>
    </location>
</feature>
<feature type="transmembrane region" description="Helical" evidence="3">
    <location>
        <begin position="47"/>
        <end position="66"/>
    </location>
</feature>
<dbReference type="Pfam" id="PF13855">
    <property type="entry name" value="LRR_8"/>
    <property type="match status" value="4"/>
</dbReference>
<sequence>MATKGGVGFGDDHTMAAYLWLVLAIVSDVAASLLHPHASSPPAKCTMAAYLWLVLAIVSDVAASLLHPPRQLAPCQMVQNDVYCNDLNLRTVPAKLPHGIQKLDLSRNLLQNLTQEVLAIYNTVHHLNLHSNKIQFIQPGLFKYMTNLQVLDLSSNYLDVFAVSKTSIGPLTAVERLDLSGNGLYTGMTDFFLSEAPALMNLSLNGNSITKVGKETFCGSLALRNIDLHNNVILEIEDGAFDSLLHLSELDLSINSITCITDFNLSKLKVLNLSKNSMECFQTTDSDLEYKLLYLDLRENKIHYFPVLPRRNKLMYLDLSRNRLMSVNTTGPADELEHFRDTFVPHTQSGGMSRHQDFSRLMYLDMSYNQIKSIPPSFFCSMVSLEHLNVSNNCIGAFSIDQESPLNSLKTLDLSYNALQNLSFGENTLRSLQELFLQGNFLSIMDSGMFQRLPSIRGLHLQQNYLKVCPSQRKSPQTDHNSQDPPSCVSFASIPSLHFLYLSGNSLEVLPPYAFNGTPLRLLDLSLNPGLDVQQNAFSSLETSLTHLSLRENHIPELNTDLSLLSSLKFVDLSTNKLTTLPLWNKESSIESLNLQNNNLVTLEYNTVLVLERTLKTLYMGSNPLSCCSNPRFLDMLQRSEVVVPDIATVTCQYTENSVPVEVNIGSVTQEQCQKLDSKSVSIIVIMVTALVLITVLVVLSKVCHPRRRKLNISFRA</sequence>
<dbReference type="Proteomes" id="UP001356427">
    <property type="component" value="Unassembled WGS sequence"/>
</dbReference>
<comment type="caution">
    <text evidence="4">The sequence shown here is derived from an EMBL/GenBank/DDBJ whole genome shotgun (WGS) entry which is preliminary data.</text>
</comment>
<evidence type="ECO:0000313" key="5">
    <source>
        <dbReference type="Proteomes" id="UP001356427"/>
    </source>
</evidence>
<dbReference type="SMART" id="SM00365">
    <property type="entry name" value="LRR_SD22"/>
    <property type="match status" value="5"/>
</dbReference>
<dbReference type="Gene3D" id="3.80.10.10">
    <property type="entry name" value="Ribonuclease Inhibitor"/>
    <property type="match status" value="4"/>
</dbReference>
<keyword evidence="2" id="KW-0677">Repeat</keyword>
<dbReference type="PROSITE" id="PS51450">
    <property type="entry name" value="LRR"/>
    <property type="match status" value="5"/>
</dbReference>
<dbReference type="InterPro" id="IPR032675">
    <property type="entry name" value="LRR_dom_sf"/>
</dbReference>
<evidence type="ECO:0000313" key="4">
    <source>
        <dbReference type="EMBL" id="KAK6317391.1"/>
    </source>
</evidence>
<dbReference type="SMART" id="SM00369">
    <property type="entry name" value="LRR_TYP"/>
    <property type="match status" value="13"/>
</dbReference>
<dbReference type="AlphaFoldDB" id="A0AAN8QYX3"/>
<evidence type="ECO:0000256" key="2">
    <source>
        <dbReference type="ARBA" id="ARBA00022737"/>
    </source>
</evidence>
<dbReference type="InterPro" id="IPR050333">
    <property type="entry name" value="SLRP"/>
</dbReference>
<dbReference type="PRINTS" id="PR00019">
    <property type="entry name" value="LEURICHRPT"/>
</dbReference>
<accession>A0AAN8QYX3</accession>